<feature type="transmembrane region" description="Helical" evidence="1">
    <location>
        <begin position="21"/>
        <end position="38"/>
    </location>
</feature>
<dbReference type="EMBL" id="CACVAP010000090">
    <property type="protein sequence ID" value="CAA6818324.1"/>
    <property type="molecule type" value="Genomic_DNA"/>
</dbReference>
<evidence type="ECO:0000256" key="1">
    <source>
        <dbReference type="SAM" id="Phobius"/>
    </source>
</evidence>
<reference evidence="2" key="1">
    <citation type="submission" date="2020-01" db="EMBL/GenBank/DDBJ databases">
        <authorList>
            <person name="Meier V. D."/>
            <person name="Meier V D."/>
        </authorList>
    </citation>
    <scope>NUCLEOTIDE SEQUENCE</scope>
    <source>
        <strain evidence="2">HLG_WM_MAG_06</strain>
    </source>
</reference>
<evidence type="ECO:0000313" key="2">
    <source>
        <dbReference type="EMBL" id="CAA6818324.1"/>
    </source>
</evidence>
<name>A0A6S6TG78_9BACT</name>
<keyword evidence="1" id="KW-1133">Transmembrane helix</keyword>
<accession>A0A6S6TG78</accession>
<gene>
    <name evidence="2" type="ORF">HELGO_WM7443</name>
</gene>
<sequence length="73" mass="8789">MKVDNGKYSFEKRRKRIFTPSIYMFAEMVLAWLILSIINVSFQVQTWGMISHMVLLVVFIYSSRKTYNVYDRQ</sequence>
<dbReference type="AlphaFoldDB" id="A0A6S6TG78"/>
<keyword evidence="1" id="KW-0472">Membrane</keyword>
<feature type="transmembrane region" description="Helical" evidence="1">
    <location>
        <begin position="44"/>
        <end position="62"/>
    </location>
</feature>
<protein>
    <submittedName>
        <fullName evidence="2">Uncharacterized protein</fullName>
    </submittedName>
</protein>
<organism evidence="2">
    <name type="scientific">uncultured Sulfurovum sp</name>
    <dbReference type="NCBI Taxonomy" id="269237"/>
    <lineage>
        <taxon>Bacteria</taxon>
        <taxon>Pseudomonadati</taxon>
        <taxon>Campylobacterota</taxon>
        <taxon>Epsilonproteobacteria</taxon>
        <taxon>Campylobacterales</taxon>
        <taxon>Sulfurovaceae</taxon>
        <taxon>Sulfurovum</taxon>
        <taxon>environmental samples</taxon>
    </lineage>
</organism>
<proteinExistence type="predicted"/>
<keyword evidence="1" id="KW-0812">Transmembrane</keyword>